<dbReference type="GO" id="GO:0016887">
    <property type="term" value="F:ATP hydrolysis activity"/>
    <property type="evidence" value="ECO:0007669"/>
    <property type="project" value="InterPro"/>
</dbReference>
<dbReference type="Gene3D" id="3.40.50.300">
    <property type="entry name" value="P-loop containing nucleotide triphosphate hydrolases"/>
    <property type="match status" value="1"/>
</dbReference>
<dbReference type="SMART" id="SM00382">
    <property type="entry name" value="AAA"/>
    <property type="match status" value="1"/>
</dbReference>
<sequence length="240" mass="25974">MSPKDNPCIVEMQNVSKSFRRGDIEQHVLSGIDFVLPTGVLAAIMGVSGAGKSTLLNLMGGIDTVNHGRLSVCGVRLNGATHKALTVFRREKIGFIFQFHNLMPSLTALENVLLALEAARKKITSRDHEQAMQYLEAVGLGQKSRKFPGQLSGGEQQRVAIARALVKQPPLILADEPTGNLDKTNGERIATLLREVQAGFGVTICMVTHNPGLAERCDTIFHLSDGKLEQDADHASRKAA</sequence>
<keyword evidence="3 6" id="KW-0067">ATP-binding</keyword>
<dbReference type="FunFam" id="3.40.50.300:FF:000032">
    <property type="entry name" value="Export ABC transporter ATP-binding protein"/>
    <property type="match status" value="1"/>
</dbReference>
<evidence type="ECO:0000259" key="5">
    <source>
        <dbReference type="PROSITE" id="PS50893"/>
    </source>
</evidence>
<dbReference type="PANTHER" id="PTHR42798:SF2">
    <property type="entry name" value="ABC TRANSPORTER ATP-BINDING PROTEIN MG467-RELATED"/>
    <property type="match status" value="1"/>
</dbReference>
<protein>
    <submittedName>
        <fullName evidence="6">Putative ABC transport system ATP-binding protein</fullName>
    </submittedName>
</protein>
<dbReference type="Pfam" id="PF00005">
    <property type="entry name" value="ABC_tran"/>
    <property type="match status" value="1"/>
</dbReference>
<feature type="domain" description="ABC transporter" evidence="5">
    <location>
        <begin position="10"/>
        <end position="239"/>
    </location>
</feature>
<reference evidence="6" key="1">
    <citation type="submission" date="2019-02" db="EMBL/GenBank/DDBJ databases">
        <authorList>
            <person name="Gruber-Vodicka R. H."/>
            <person name="Seah K. B. B."/>
        </authorList>
    </citation>
    <scope>NUCLEOTIDE SEQUENCE</scope>
    <source>
        <strain evidence="6">BECK_DK47</strain>
    </source>
</reference>
<keyword evidence="2" id="KW-0547">Nucleotide-binding</keyword>
<dbReference type="GO" id="GO:1902495">
    <property type="term" value="C:transmembrane transporter complex"/>
    <property type="evidence" value="ECO:0007669"/>
    <property type="project" value="UniProtKB-ARBA"/>
</dbReference>
<evidence type="ECO:0000256" key="4">
    <source>
        <dbReference type="ARBA" id="ARBA00038388"/>
    </source>
</evidence>
<dbReference type="InterPro" id="IPR027417">
    <property type="entry name" value="P-loop_NTPase"/>
</dbReference>
<dbReference type="PANTHER" id="PTHR42798">
    <property type="entry name" value="LIPOPROTEIN-RELEASING SYSTEM ATP-BINDING PROTEIN LOLD"/>
    <property type="match status" value="1"/>
</dbReference>
<dbReference type="CDD" id="cd03255">
    <property type="entry name" value="ABC_MJ0796_LolCDE_FtsE"/>
    <property type="match status" value="1"/>
</dbReference>
<dbReference type="PROSITE" id="PS00211">
    <property type="entry name" value="ABC_TRANSPORTER_1"/>
    <property type="match status" value="1"/>
</dbReference>
<dbReference type="InterPro" id="IPR017871">
    <property type="entry name" value="ABC_transporter-like_CS"/>
</dbReference>
<keyword evidence="1" id="KW-0813">Transport</keyword>
<accession>A0A450SMQ2</accession>
<dbReference type="SUPFAM" id="SSF52540">
    <property type="entry name" value="P-loop containing nucleoside triphosphate hydrolases"/>
    <property type="match status" value="1"/>
</dbReference>
<dbReference type="GO" id="GO:0005524">
    <property type="term" value="F:ATP binding"/>
    <property type="evidence" value="ECO:0007669"/>
    <property type="project" value="UniProtKB-KW"/>
</dbReference>
<dbReference type="PROSITE" id="PS50893">
    <property type="entry name" value="ABC_TRANSPORTER_2"/>
    <property type="match status" value="1"/>
</dbReference>
<evidence type="ECO:0000256" key="2">
    <source>
        <dbReference type="ARBA" id="ARBA00022741"/>
    </source>
</evidence>
<dbReference type="InterPro" id="IPR017911">
    <property type="entry name" value="MacB-like_ATP-bd"/>
</dbReference>
<comment type="similarity">
    <text evidence="4">Belongs to the ABC transporter superfamily. Macrolide exporter (TC 3.A.1.122) family.</text>
</comment>
<name>A0A450SMQ2_9GAMM</name>
<dbReference type="EMBL" id="CAADEX010000050">
    <property type="protein sequence ID" value="VFJ55099.1"/>
    <property type="molecule type" value="Genomic_DNA"/>
</dbReference>
<dbReference type="InterPro" id="IPR003439">
    <property type="entry name" value="ABC_transporter-like_ATP-bd"/>
</dbReference>
<dbReference type="GO" id="GO:0022857">
    <property type="term" value="F:transmembrane transporter activity"/>
    <property type="evidence" value="ECO:0007669"/>
    <property type="project" value="UniProtKB-ARBA"/>
</dbReference>
<gene>
    <name evidence="6" type="ORF">BECKDK2373B_GA0170837_105014</name>
</gene>
<proteinExistence type="inferred from homology"/>
<evidence type="ECO:0000313" key="6">
    <source>
        <dbReference type="EMBL" id="VFJ55099.1"/>
    </source>
</evidence>
<evidence type="ECO:0000256" key="1">
    <source>
        <dbReference type="ARBA" id="ARBA00022448"/>
    </source>
</evidence>
<dbReference type="InterPro" id="IPR003593">
    <property type="entry name" value="AAA+_ATPase"/>
</dbReference>
<evidence type="ECO:0000256" key="3">
    <source>
        <dbReference type="ARBA" id="ARBA00022840"/>
    </source>
</evidence>
<dbReference type="AlphaFoldDB" id="A0A450SMQ2"/>
<organism evidence="6">
    <name type="scientific">Candidatus Kentrum sp. DK</name>
    <dbReference type="NCBI Taxonomy" id="2126562"/>
    <lineage>
        <taxon>Bacteria</taxon>
        <taxon>Pseudomonadati</taxon>
        <taxon>Pseudomonadota</taxon>
        <taxon>Gammaproteobacteria</taxon>
        <taxon>Candidatus Kentrum</taxon>
    </lineage>
</organism>